<sequence>MTIKLTFYNYLIGQAENLTEDWYKSLNTEDNGVYSSQSEESIAALKEKNKHFHLNFFKVFSNESGDLSTEMVNWIQLIAQDNGHLDTSNSSIVNEFLRTEKQYLDALFQFSIEQSSSISTHEIEELRNVILCTMREIITKVLDELDKNQKVLLNAQSQMITELSAPVIQLTAKTGILPLVGEIDTYRASIIFEQVLNSCVEKRISCLIIDLSGVPIIDTMVAMKLFDLMKGLRLLGVSASISGIRPEIAQTAVQLGINLDTVKIYSNVDKAIDDGILV</sequence>
<keyword evidence="4" id="KW-1185">Reference proteome</keyword>
<evidence type="ECO:0000256" key="1">
    <source>
        <dbReference type="ARBA" id="ARBA00022553"/>
    </source>
</evidence>
<dbReference type="InterPro" id="IPR051932">
    <property type="entry name" value="Bact_StressResp_Reg"/>
</dbReference>
<dbReference type="PANTHER" id="PTHR33745:SF3">
    <property type="entry name" value="RSBT CO-ANTAGONIST PROTEIN RSBRC"/>
    <property type="match status" value="1"/>
</dbReference>
<dbReference type="RefSeq" id="WP_343129010.1">
    <property type="nucleotide sequence ID" value="NZ_JBCITK010000001.1"/>
</dbReference>
<accession>A0ABU9VD44</accession>
<name>A0ABU9VD44_9BACI</name>
<dbReference type="Gene3D" id="3.30.750.24">
    <property type="entry name" value="STAS domain"/>
    <property type="match status" value="1"/>
</dbReference>
<evidence type="ECO:0000313" key="3">
    <source>
        <dbReference type="EMBL" id="MEN0641825.1"/>
    </source>
</evidence>
<dbReference type="PROSITE" id="PS50801">
    <property type="entry name" value="STAS"/>
    <property type="match status" value="1"/>
</dbReference>
<dbReference type="InterPro" id="IPR002645">
    <property type="entry name" value="STAS_dom"/>
</dbReference>
<dbReference type="CDD" id="cd07041">
    <property type="entry name" value="STAS_RsbR_RsbS_like"/>
    <property type="match status" value="1"/>
</dbReference>
<dbReference type="InterPro" id="IPR036513">
    <property type="entry name" value="STAS_dom_sf"/>
</dbReference>
<dbReference type="EMBL" id="JBCITK010000001">
    <property type="protein sequence ID" value="MEN0641825.1"/>
    <property type="molecule type" value="Genomic_DNA"/>
</dbReference>
<proteinExistence type="predicted"/>
<reference evidence="3 4" key="1">
    <citation type="submission" date="2024-03" db="EMBL/GenBank/DDBJ databases">
        <title>Bacilli Hybrid Assemblies.</title>
        <authorList>
            <person name="Kovac J."/>
        </authorList>
    </citation>
    <scope>NUCLEOTIDE SEQUENCE [LARGE SCALE GENOMIC DNA]</scope>
    <source>
        <strain evidence="3 4">FSL R7-0666</strain>
    </source>
</reference>
<evidence type="ECO:0000313" key="4">
    <source>
        <dbReference type="Proteomes" id="UP001418796"/>
    </source>
</evidence>
<dbReference type="Proteomes" id="UP001418796">
    <property type="component" value="Unassembled WGS sequence"/>
</dbReference>
<gene>
    <name evidence="3" type="ORF">MKY91_01435</name>
</gene>
<dbReference type="PANTHER" id="PTHR33745">
    <property type="entry name" value="RSBT ANTAGONIST PROTEIN RSBS-RELATED"/>
    <property type="match status" value="1"/>
</dbReference>
<comment type="caution">
    <text evidence="3">The sequence shown here is derived from an EMBL/GenBank/DDBJ whole genome shotgun (WGS) entry which is preliminary data.</text>
</comment>
<evidence type="ECO:0000259" key="2">
    <source>
        <dbReference type="PROSITE" id="PS50801"/>
    </source>
</evidence>
<dbReference type="SUPFAM" id="SSF52091">
    <property type="entry name" value="SpoIIaa-like"/>
    <property type="match status" value="1"/>
</dbReference>
<dbReference type="Pfam" id="PF01740">
    <property type="entry name" value="STAS"/>
    <property type="match status" value="1"/>
</dbReference>
<organism evidence="3 4">
    <name type="scientific">Alkalicoccobacillus gibsonii</name>
    <dbReference type="NCBI Taxonomy" id="79881"/>
    <lineage>
        <taxon>Bacteria</taxon>
        <taxon>Bacillati</taxon>
        <taxon>Bacillota</taxon>
        <taxon>Bacilli</taxon>
        <taxon>Bacillales</taxon>
        <taxon>Bacillaceae</taxon>
        <taxon>Alkalicoccobacillus</taxon>
    </lineage>
</organism>
<protein>
    <submittedName>
        <fullName evidence="3">STAS domain-containing protein</fullName>
    </submittedName>
</protein>
<keyword evidence="1" id="KW-0597">Phosphoprotein</keyword>
<feature type="domain" description="STAS" evidence="2">
    <location>
        <begin position="176"/>
        <end position="275"/>
    </location>
</feature>